<evidence type="ECO:0000256" key="1">
    <source>
        <dbReference type="ARBA" id="ARBA00001585"/>
    </source>
</evidence>
<keyword evidence="12" id="KW-1185">Reference proteome</keyword>
<dbReference type="PRINTS" id="PR00793">
    <property type="entry name" value="PROAMNOPTASE"/>
</dbReference>
<evidence type="ECO:0000256" key="7">
    <source>
        <dbReference type="ARBA" id="ARBA00022801"/>
    </source>
</evidence>
<dbReference type="InterPro" id="IPR000073">
    <property type="entry name" value="AB_hydrolase_1"/>
</dbReference>
<keyword evidence="4 8" id="KW-0031">Aminopeptidase</keyword>
<dbReference type="NCBIfam" id="TIGR01249">
    <property type="entry name" value="pro_imino_pep_1"/>
    <property type="match status" value="1"/>
</dbReference>
<evidence type="ECO:0000256" key="8">
    <source>
        <dbReference type="PIRNR" id="PIRNR006431"/>
    </source>
</evidence>
<dbReference type="InterPro" id="IPR002410">
    <property type="entry name" value="Peptidase_S33"/>
</dbReference>
<dbReference type="GO" id="GO:0004177">
    <property type="term" value="F:aminopeptidase activity"/>
    <property type="evidence" value="ECO:0007669"/>
    <property type="project" value="UniProtKB-KW"/>
</dbReference>
<keyword evidence="7 8" id="KW-0378">Hydrolase</keyword>
<dbReference type="EC" id="3.4.11.5" evidence="8 9"/>
<dbReference type="PIRSF" id="PIRSF006431">
    <property type="entry name" value="Pept_S33"/>
    <property type="match status" value="1"/>
</dbReference>
<dbReference type="Pfam" id="PF00561">
    <property type="entry name" value="Abhydrolase_1"/>
    <property type="match status" value="1"/>
</dbReference>
<organism evidence="11 12">
    <name type="scientific">Pseudonocardia yunnanensis</name>
    <dbReference type="NCBI Taxonomy" id="58107"/>
    <lineage>
        <taxon>Bacteria</taxon>
        <taxon>Bacillati</taxon>
        <taxon>Actinomycetota</taxon>
        <taxon>Actinomycetes</taxon>
        <taxon>Pseudonocardiales</taxon>
        <taxon>Pseudonocardiaceae</taxon>
        <taxon>Pseudonocardia</taxon>
    </lineage>
</organism>
<proteinExistence type="inferred from homology"/>
<dbReference type="PANTHER" id="PTHR43722:SF1">
    <property type="entry name" value="PROLINE IMINOPEPTIDASE"/>
    <property type="match status" value="1"/>
</dbReference>
<comment type="catalytic activity">
    <reaction evidence="1 8 9">
        <text>Release of N-terminal proline from a peptide.</text>
        <dbReference type="EC" id="3.4.11.5"/>
    </reaction>
</comment>
<reference evidence="12" key="1">
    <citation type="journal article" date="2019" name="Int. J. Syst. Evol. Microbiol.">
        <title>The Global Catalogue of Microorganisms (GCM) 10K type strain sequencing project: providing services to taxonomists for standard genome sequencing and annotation.</title>
        <authorList>
            <consortium name="The Broad Institute Genomics Platform"/>
            <consortium name="The Broad Institute Genome Sequencing Center for Infectious Disease"/>
            <person name="Wu L."/>
            <person name="Ma J."/>
        </authorList>
    </citation>
    <scope>NUCLEOTIDE SEQUENCE [LARGE SCALE GENOMIC DNA]</scope>
    <source>
        <strain evidence="12">CCM 7043</strain>
    </source>
</reference>
<evidence type="ECO:0000256" key="5">
    <source>
        <dbReference type="ARBA" id="ARBA00022490"/>
    </source>
</evidence>
<dbReference type="PANTHER" id="PTHR43722">
    <property type="entry name" value="PROLINE IMINOPEPTIDASE"/>
    <property type="match status" value="1"/>
</dbReference>
<accession>A0ABW4EN79</accession>
<gene>
    <name evidence="11" type="primary">pip</name>
    <name evidence="11" type="ORF">ACFSJD_02495</name>
</gene>
<evidence type="ECO:0000256" key="6">
    <source>
        <dbReference type="ARBA" id="ARBA00022670"/>
    </source>
</evidence>
<evidence type="ECO:0000313" key="12">
    <source>
        <dbReference type="Proteomes" id="UP001597114"/>
    </source>
</evidence>
<dbReference type="EMBL" id="JBHUCO010000002">
    <property type="protein sequence ID" value="MFD1516337.1"/>
    <property type="molecule type" value="Genomic_DNA"/>
</dbReference>
<evidence type="ECO:0000259" key="10">
    <source>
        <dbReference type="Pfam" id="PF00561"/>
    </source>
</evidence>
<dbReference type="Proteomes" id="UP001597114">
    <property type="component" value="Unassembled WGS sequence"/>
</dbReference>
<evidence type="ECO:0000256" key="9">
    <source>
        <dbReference type="RuleBase" id="RU003421"/>
    </source>
</evidence>
<keyword evidence="5 8" id="KW-0963">Cytoplasm</keyword>
<comment type="similarity">
    <text evidence="3 8 9">Belongs to the peptidase S33 family.</text>
</comment>
<dbReference type="InterPro" id="IPR005944">
    <property type="entry name" value="Pro_iminopeptidase"/>
</dbReference>
<comment type="subcellular location">
    <subcellularLocation>
        <location evidence="2 8">Cytoplasm</location>
    </subcellularLocation>
</comment>
<evidence type="ECO:0000313" key="11">
    <source>
        <dbReference type="EMBL" id="MFD1516337.1"/>
    </source>
</evidence>
<feature type="domain" description="AB hydrolase-1" evidence="10">
    <location>
        <begin position="37"/>
        <end position="297"/>
    </location>
</feature>
<dbReference type="SUPFAM" id="SSF53474">
    <property type="entry name" value="alpha/beta-Hydrolases"/>
    <property type="match status" value="1"/>
</dbReference>
<protein>
    <recommendedName>
        <fullName evidence="8 9">Proline iminopeptidase</fullName>
        <shortName evidence="8">PIP</shortName>
        <ecNumber evidence="8 9">3.4.11.5</ecNumber>
    </recommendedName>
    <alternativeName>
        <fullName evidence="8">Prolyl aminopeptidase</fullName>
    </alternativeName>
</protein>
<evidence type="ECO:0000256" key="2">
    <source>
        <dbReference type="ARBA" id="ARBA00004496"/>
    </source>
</evidence>
<name>A0ABW4EN79_9PSEU</name>
<dbReference type="RefSeq" id="WP_344723165.1">
    <property type="nucleotide sequence ID" value="NZ_BAAAUS010000017.1"/>
</dbReference>
<dbReference type="InterPro" id="IPR029058">
    <property type="entry name" value="AB_hydrolase_fold"/>
</dbReference>
<keyword evidence="6 8" id="KW-0645">Protease</keyword>
<sequence>MSLFPSIEPYASGMLDVGDGQSVYWECCGNPHGKPALYLHGGPGGGSRPGARRYFDPERFRVVLFDQRGCGRSRPSAADPRTDLRVNTTHHLLEDIEKLRELHKIEAWVVLGVSWGTTLGLAYAQAHPERVSGLVLAGVTTTSTREVQWITEDVGRIFPREWGRFAAAVPAQLRDQRLVDAYATLLTDPDPLVREHAAREWCLWEDAHVSLTPGHRPNPRYEDPDFRFLFARLVTHYWRNAAFLPDDQLVRETASLDGIPGVLIHGRYDVSGPLETAWRLHERWRTSELHVINDAGHGGGDTFQNTLVGSVSTFAEEGSAG</sequence>
<dbReference type="PRINTS" id="PR00111">
    <property type="entry name" value="ABHYDROLASE"/>
</dbReference>
<dbReference type="Gene3D" id="3.40.50.1820">
    <property type="entry name" value="alpha/beta hydrolase"/>
    <property type="match status" value="1"/>
</dbReference>
<comment type="caution">
    <text evidence="11">The sequence shown here is derived from an EMBL/GenBank/DDBJ whole genome shotgun (WGS) entry which is preliminary data.</text>
</comment>
<evidence type="ECO:0000256" key="4">
    <source>
        <dbReference type="ARBA" id="ARBA00022438"/>
    </source>
</evidence>
<evidence type="ECO:0000256" key="3">
    <source>
        <dbReference type="ARBA" id="ARBA00010088"/>
    </source>
</evidence>